<accession>A0A0B1SEG6</accession>
<dbReference type="Proteomes" id="UP000053660">
    <property type="component" value="Unassembled WGS sequence"/>
</dbReference>
<protein>
    <submittedName>
        <fullName evidence="1">Uncharacterized protein</fullName>
    </submittedName>
</protein>
<reference evidence="1 2" key="1">
    <citation type="submission" date="2014-03" db="EMBL/GenBank/DDBJ databases">
        <title>Draft genome of the hookworm Oesophagostomum dentatum.</title>
        <authorList>
            <person name="Mitreva M."/>
        </authorList>
    </citation>
    <scope>NUCLEOTIDE SEQUENCE [LARGE SCALE GENOMIC DNA]</scope>
    <source>
        <strain evidence="1 2">OD-Hann</strain>
    </source>
</reference>
<proteinExistence type="predicted"/>
<sequence length="176" mass="19944">MTLCNNLGLSFATSQSLGGLTLAKRPLAFAMILNGNLSDSQMLADFELRQEIFRHLRIAGTKNELFKSVLTMALEDLQHCPSEREAACILDLLYINREYCNDGEKKKITTIISDQLTDGWRMPNTISLARRLLAHFSEDDDHVSPDQLKWIESCLEIEEELSKQLALEVGAFLLER</sequence>
<dbReference type="OrthoDB" id="73997at2759"/>
<organism evidence="1 2">
    <name type="scientific">Oesophagostomum dentatum</name>
    <name type="common">Nodular worm</name>
    <dbReference type="NCBI Taxonomy" id="61180"/>
    <lineage>
        <taxon>Eukaryota</taxon>
        <taxon>Metazoa</taxon>
        <taxon>Ecdysozoa</taxon>
        <taxon>Nematoda</taxon>
        <taxon>Chromadorea</taxon>
        <taxon>Rhabditida</taxon>
        <taxon>Rhabditina</taxon>
        <taxon>Rhabditomorpha</taxon>
        <taxon>Strongyloidea</taxon>
        <taxon>Strongylidae</taxon>
        <taxon>Oesophagostomum</taxon>
    </lineage>
</organism>
<dbReference type="EMBL" id="KN572296">
    <property type="protein sequence ID" value="KHJ83673.1"/>
    <property type="molecule type" value="Genomic_DNA"/>
</dbReference>
<evidence type="ECO:0000313" key="2">
    <source>
        <dbReference type="Proteomes" id="UP000053660"/>
    </source>
</evidence>
<keyword evidence="2" id="KW-1185">Reference proteome</keyword>
<dbReference type="AlphaFoldDB" id="A0A0B1SEG6"/>
<feature type="non-terminal residue" evidence="1">
    <location>
        <position position="176"/>
    </location>
</feature>
<evidence type="ECO:0000313" key="1">
    <source>
        <dbReference type="EMBL" id="KHJ83673.1"/>
    </source>
</evidence>
<gene>
    <name evidence="1" type="ORF">OESDEN_16626</name>
</gene>
<name>A0A0B1SEG6_OESDE</name>